<dbReference type="NCBIfam" id="TIGR00254">
    <property type="entry name" value="GGDEF"/>
    <property type="match status" value="1"/>
</dbReference>
<dbReference type="InterPro" id="IPR029016">
    <property type="entry name" value="GAF-like_dom_sf"/>
</dbReference>
<evidence type="ECO:0000313" key="5">
    <source>
        <dbReference type="EMBL" id="RSD26854.1"/>
    </source>
</evidence>
<dbReference type="Gene3D" id="3.20.20.450">
    <property type="entry name" value="EAL domain"/>
    <property type="match status" value="1"/>
</dbReference>
<dbReference type="Gene3D" id="3.30.450.40">
    <property type="match status" value="1"/>
</dbReference>
<dbReference type="InterPro" id="IPR003018">
    <property type="entry name" value="GAF"/>
</dbReference>
<dbReference type="RefSeq" id="WP_125480513.1">
    <property type="nucleotide sequence ID" value="NZ_RSFW01000014.1"/>
</dbReference>
<dbReference type="Gene3D" id="3.30.450.20">
    <property type="entry name" value="PAS domain"/>
    <property type="match status" value="1"/>
</dbReference>
<dbReference type="PROSITE" id="PS50887">
    <property type="entry name" value="GGDEF"/>
    <property type="match status" value="1"/>
</dbReference>
<dbReference type="InterPro" id="IPR000700">
    <property type="entry name" value="PAS-assoc_C"/>
</dbReference>
<sequence length="726" mass="81084">MVPDLNSSSLFDVYQSLFNYNHDGCYALDLEGNFTLFNEAAEEMTGYSREEILQMNFVSLIHEDELEKTLQHFKRVLEGNRERFETTILKKGTGERVDLFLSVVPIKDGNEILGVVGCAQDLTEKKELEALLSGQNEILQLIAKGAPFQKVLDDIIHFIEKFTHGAHCSILLTDPSGQKLVHGSSPSLPKAYNEAVDGIPIGPSVGSCGTSAYLRQPVVVKDIGTDPLWKDYRDLALSHGLRACWSSPVFDDDQQVIGIFAMYYCQASSPREKDRKIIQKATDLTSLVIQHYRAKDRIDFMAYHDALTELPNRRLFDQKVKAAIASANVESGEKACIMFLDLDRFKVVNDSLGHSVGDKLLHHISQTMRSCLGDGAILSRQGGDEFSILLERTTREDAEALAAAILRKMSELVLIDGTEIYITTSIGMSFYPDDGESVETLIGKADVAMYQAKKQGRNTFQSYDVMLDKKALEKLQIENELRKALERGEFEIHYQPIINLCKNKVTGAEALIRWNNEKCGNVPPNQFIPIAEETGLIVPIGEWVLRTALLQLRDWHSGGMPGLTMSVNLSIRQFYQPNLVQTIRDALEMSGVEPEFLTIEITESMTMDVESASVILHELKQLGVNISIDDFGTGYSSLSYLKKFPIDHLKIDRCFVTDIAENKSDENIATTIILMAHNLGLSVIAEGVETAEQLALLKQHHCNDAQGYYFSKPVPAEEFSKVKVPS</sequence>
<dbReference type="Pfam" id="PF00990">
    <property type="entry name" value="GGDEF"/>
    <property type="match status" value="1"/>
</dbReference>
<dbReference type="SMART" id="SM00267">
    <property type="entry name" value="GGDEF"/>
    <property type="match status" value="1"/>
</dbReference>
<accession>A0A427TQZ2</accession>
<dbReference type="SUPFAM" id="SSF55073">
    <property type="entry name" value="Nucleotide cyclase"/>
    <property type="match status" value="1"/>
</dbReference>
<dbReference type="InterPro" id="IPR043128">
    <property type="entry name" value="Rev_trsase/Diguanyl_cyclase"/>
</dbReference>
<dbReference type="PANTHER" id="PTHR44757:SF2">
    <property type="entry name" value="BIOFILM ARCHITECTURE MAINTENANCE PROTEIN MBAA"/>
    <property type="match status" value="1"/>
</dbReference>
<dbReference type="Pfam" id="PF13185">
    <property type="entry name" value="GAF_2"/>
    <property type="match status" value="1"/>
</dbReference>
<evidence type="ECO:0000259" key="4">
    <source>
        <dbReference type="PROSITE" id="PS50887"/>
    </source>
</evidence>
<dbReference type="NCBIfam" id="TIGR00229">
    <property type="entry name" value="sensory_box"/>
    <property type="match status" value="1"/>
</dbReference>
<dbReference type="AlphaFoldDB" id="A0A427TQZ2"/>
<feature type="domain" description="GGDEF" evidence="4">
    <location>
        <begin position="333"/>
        <end position="465"/>
    </location>
</feature>
<name>A0A427TQZ2_9BACI</name>
<evidence type="ECO:0000313" key="6">
    <source>
        <dbReference type="Proteomes" id="UP000279911"/>
    </source>
</evidence>
<dbReference type="InterPro" id="IPR012226">
    <property type="entry name" value="Diguanyl_cyclase/Pdiesterase"/>
</dbReference>
<organism evidence="5 6">
    <name type="scientific">Mesobacillus subterraneus</name>
    <dbReference type="NCBI Taxonomy" id="285983"/>
    <lineage>
        <taxon>Bacteria</taxon>
        <taxon>Bacillati</taxon>
        <taxon>Bacillota</taxon>
        <taxon>Bacilli</taxon>
        <taxon>Bacillales</taxon>
        <taxon>Bacillaceae</taxon>
        <taxon>Mesobacillus</taxon>
    </lineage>
</organism>
<feature type="domain" description="PAS" evidence="1">
    <location>
        <begin position="26"/>
        <end position="80"/>
    </location>
</feature>
<dbReference type="CDD" id="cd01949">
    <property type="entry name" value="GGDEF"/>
    <property type="match status" value="1"/>
</dbReference>
<dbReference type="CDD" id="cd00130">
    <property type="entry name" value="PAS"/>
    <property type="match status" value="1"/>
</dbReference>
<reference evidence="6" key="1">
    <citation type="submission" date="2018-12" db="EMBL/GenBank/DDBJ databases">
        <title>Bacillus chawlae sp. nov., Bacillus glennii sp. nov., and Bacillus saganii sp. nov. Isolated from the Vehicle Assembly Building at Kennedy Space Center where the Viking Spacecraft were Assembled.</title>
        <authorList>
            <person name="Seuylemezian A."/>
            <person name="Vaishampayan P."/>
        </authorList>
    </citation>
    <scope>NUCLEOTIDE SEQUENCE [LARGE SCALE GENOMIC DNA]</scope>
    <source>
        <strain evidence="6">DSM 13966</strain>
    </source>
</reference>
<dbReference type="OrthoDB" id="9759607at2"/>
<dbReference type="PANTHER" id="PTHR44757">
    <property type="entry name" value="DIGUANYLATE CYCLASE DGCP"/>
    <property type="match status" value="1"/>
</dbReference>
<dbReference type="SUPFAM" id="SSF55785">
    <property type="entry name" value="PYP-like sensor domain (PAS domain)"/>
    <property type="match status" value="1"/>
</dbReference>
<proteinExistence type="predicted"/>
<dbReference type="SMART" id="SM00091">
    <property type="entry name" value="PAS"/>
    <property type="match status" value="1"/>
</dbReference>
<comment type="caution">
    <text evidence="5">The sequence shown here is derived from an EMBL/GenBank/DDBJ whole genome shotgun (WGS) entry which is preliminary data.</text>
</comment>
<evidence type="ECO:0000259" key="3">
    <source>
        <dbReference type="PROSITE" id="PS50883"/>
    </source>
</evidence>
<dbReference type="Gene3D" id="3.30.70.270">
    <property type="match status" value="1"/>
</dbReference>
<dbReference type="EMBL" id="RSFW01000014">
    <property type="protein sequence ID" value="RSD26854.1"/>
    <property type="molecule type" value="Genomic_DNA"/>
</dbReference>
<gene>
    <name evidence="5" type="ORF">EJA10_13470</name>
</gene>
<dbReference type="SMART" id="SM00052">
    <property type="entry name" value="EAL"/>
    <property type="match status" value="1"/>
</dbReference>
<dbReference type="InterPro" id="IPR000160">
    <property type="entry name" value="GGDEF_dom"/>
</dbReference>
<dbReference type="Pfam" id="PF00989">
    <property type="entry name" value="PAS"/>
    <property type="match status" value="1"/>
</dbReference>
<dbReference type="PIRSF" id="PIRSF005925">
    <property type="entry name" value="Dos"/>
    <property type="match status" value="1"/>
</dbReference>
<dbReference type="SUPFAM" id="SSF55781">
    <property type="entry name" value="GAF domain-like"/>
    <property type="match status" value="1"/>
</dbReference>
<dbReference type="PROSITE" id="PS50883">
    <property type="entry name" value="EAL"/>
    <property type="match status" value="1"/>
</dbReference>
<dbReference type="CDD" id="cd01948">
    <property type="entry name" value="EAL"/>
    <property type="match status" value="1"/>
</dbReference>
<evidence type="ECO:0000259" key="2">
    <source>
        <dbReference type="PROSITE" id="PS50113"/>
    </source>
</evidence>
<feature type="domain" description="PAC" evidence="2">
    <location>
        <begin position="82"/>
        <end position="134"/>
    </location>
</feature>
<evidence type="ECO:0000259" key="1">
    <source>
        <dbReference type="PROSITE" id="PS50112"/>
    </source>
</evidence>
<dbReference type="PROSITE" id="PS50113">
    <property type="entry name" value="PAC"/>
    <property type="match status" value="1"/>
</dbReference>
<dbReference type="InterPro" id="IPR001633">
    <property type="entry name" value="EAL_dom"/>
</dbReference>
<dbReference type="InterPro" id="IPR035965">
    <property type="entry name" value="PAS-like_dom_sf"/>
</dbReference>
<dbReference type="PROSITE" id="PS50112">
    <property type="entry name" value="PAS"/>
    <property type="match status" value="1"/>
</dbReference>
<dbReference type="SMART" id="SM00065">
    <property type="entry name" value="GAF"/>
    <property type="match status" value="1"/>
</dbReference>
<dbReference type="InterPro" id="IPR035919">
    <property type="entry name" value="EAL_sf"/>
</dbReference>
<dbReference type="InterPro" id="IPR029787">
    <property type="entry name" value="Nucleotide_cyclase"/>
</dbReference>
<dbReference type="InterPro" id="IPR052155">
    <property type="entry name" value="Biofilm_reg_signaling"/>
</dbReference>
<protein>
    <submittedName>
        <fullName evidence="5">EAL domain-containing protein</fullName>
    </submittedName>
</protein>
<dbReference type="FunFam" id="3.30.70.270:FF:000001">
    <property type="entry name" value="Diguanylate cyclase domain protein"/>
    <property type="match status" value="1"/>
</dbReference>
<dbReference type="GO" id="GO:0006355">
    <property type="term" value="P:regulation of DNA-templated transcription"/>
    <property type="evidence" value="ECO:0007669"/>
    <property type="project" value="InterPro"/>
</dbReference>
<dbReference type="InterPro" id="IPR000014">
    <property type="entry name" value="PAS"/>
</dbReference>
<dbReference type="SUPFAM" id="SSF141868">
    <property type="entry name" value="EAL domain-like"/>
    <property type="match status" value="1"/>
</dbReference>
<dbReference type="InterPro" id="IPR013767">
    <property type="entry name" value="PAS_fold"/>
</dbReference>
<dbReference type="Proteomes" id="UP000279911">
    <property type="component" value="Unassembled WGS sequence"/>
</dbReference>
<dbReference type="Pfam" id="PF00563">
    <property type="entry name" value="EAL"/>
    <property type="match status" value="1"/>
</dbReference>
<feature type="domain" description="EAL" evidence="3">
    <location>
        <begin position="474"/>
        <end position="726"/>
    </location>
</feature>
<dbReference type="FunFam" id="3.20.20.450:FF:000001">
    <property type="entry name" value="Cyclic di-GMP phosphodiesterase yahA"/>
    <property type="match status" value="1"/>
</dbReference>